<protein>
    <recommendedName>
        <fullName evidence="6">DUF2628 domain-containing protein</fullName>
    </recommendedName>
</protein>
<evidence type="ECO:0000256" key="1">
    <source>
        <dbReference type="SAM" id="Phobius"/>
    </source>
</evidence>
<feature type="transmembrane region" description="Helical" evidence="1">
    <location>
        <begin position="96"/>
        <end position="115"/>
    </location>
</feature>
<name>A0A2M9YKE4_9LEPT</name>
<dbReference type="RefSeq" id="WP_100787032.1">
    <property type="nucleotide sequence ID" value="NZ_NPDU01000043.1"/>
</dbReference>
<dbReference type="Proteomes" id="UP000232188">
    <property type="component" value="Unassembled WGS sequence"/>
</dbReference>
<dbReference type="EMBL" id="NPDU01000043">
    <property type="protein sequence ID" value="PJZ60989.1"/>
    <property type="molecule type" value="Genomic_DNA"/>
</dbReference>
<feature type="transmembrane region" description="Helical" evidence="1">
    <location>
        <begin position="150"/>
        <end position="167"/>
    </location>
</feature>
<keyword evidence="4" id="KW-1185">Reference proteome</keyword>
<feature type="transmembrane region" description="Helical" evidence="1">
    <location>
        <begin position="48"/>
        <end position="65"/>
    </location>
</feature>
<keyword evidence="1" id="KW-0472">Membrane</keyword>
<keyword evidence="1" id="KW-1133">Transmembrane helix</keyword>
<accession>A0A2M9YKE4</accession>
<gene>
    <name evidence="3" type="ORF">CH376_15555</name>
    <name evidence="2" type="ORF">CH380_17470</name>
</gene>
<evidence type="ECO:0000313" key="2">
    <source>
        <dbReference type="EMBL" id="PJZ52015.1"/>
    </source>
</evidence>
<sequence length="168" mass="19374">MKGRGNERLESLLDEYEKDLNREFIGNKADFYFGKWEKMRKNSSAMNLYSWNWGAVLFGPVWYAYRKMYLISILYYGLIIGASVVLSYFLEKDIPNSAFGGGLLVFGMFGNYTYLDFISKKTRKIDEDATKDEMEKLEECKKQGRTDLRAALLAAIPILIGGILEIIR</sequence>
<dbReference type="Pfam" id="PF10947">
    <property type="entry name" value="DUF2628"/>
    <property type="match status" value="1"/>
</dbReference>
<evidence type="ECO:0000313" key="5">
    <source>
        <dbReference type="Proteomes" id="UP000232188"/>
    </source>
</evidence>
<dbReference type="EMBL" id="NPDV01000017">
    <property type="protein sequence ID" value="PJZ52015.1"/>
    <property type="molecule type" value="Genomic_DNA"/>
</dbReference>
<dbReference type="InterPro" id="IPR024399">
    <property type="entry name" value="DUF2628"/>
</dbReference>
<proteinExistence type="predicted"/>
<keyword evidence="1" id="KW-0812">Transmembrane</keyword>
<feature type="transmembrane region" description="Helical" evidence="1">
    <location>
        <begin position="72"/>
        <end position="90"/>
    </location>
</feature>
<comment type="caution">
    <text evidence="2">The sequence shown here is derived from an EMBL/GenBank/DDBJ whole genome shotgun (WGS) entry which is preliminary data.</text>
</comment>
<dbReference type="Proteomes" id="UP000232149">
    <property type="component" value="Unassembled WGS sequence"/>
</dbReference>
<reference evidence="4 5" key="1">
    <citation type="submission" date="2017-07" db="EMBL/GenBank/DDBJ databases">
        <title>Leptospira spp. isolated from tropical soils.</title>
        <authorList>
            <person name="Thibeaux R."/>
            <person name="Iraola G."/>
            <person name="Ferres I."/>
            <person name="Bierque E."/>
            <person name="Girault D."/>
            <person name="Soupe-Gilbert M.-E."/>
            <person name="Picardeau M."/>
            <person name="Goarant C."/>
        </authorList>
    </citation>
    <scope>NUCLEOTIDE SEQUENCE [LARGE SCALE GENOMIC DNA]</scope>
    <source>
        <strain evidence="2 5">FH2-B-C1</strain>
        <strain evidence="3 4">FH2-B-D1</strain>
    </source>
</reference>
<evidence type="ECO:0008006" key="6">
    <source>
        <dbReference type="Google" id="ProtNLM"/>
    </source>
</evidence>
<dbReference type="AlphaFoldDB" id="A0A2M9YKE4"/>
<evidence type="ECO:0000313" key="3">
    <source>
        <dbReference type="EMBL" id="PJZ60989.1"/>
    </source>
</evidence>
<evidence type="ECO:0000313" key="4">
    <source>
        <dbReference type="Proteomes" id="UP000232149"/>
    </source>
</evidence>
<organism evidence="2 5">
    <name type="scientific">Leptospira adleri</name>
    <dbReference type="NCBI Taxonomy" id="2023186"/>
    <lineage>
        <taxon>Bacteria</taxon>
        <taxon>Pseudomonadati</taxon>
        <taxon>Spirochaetota</taxon>
        <taxon>Spirochaetia</taxon>
        <taxon>Leptospirales</taxon>
        <taxon>Leptospiraceae</taxon>
        <taxon>Leptospira</taxon>
    </lineage>
</organism>